<proteinExistence type="predicted"/>
<evidence type="ECO:0000313" key="3">
    <source>
        <dbReference type="Proteomes" id="UP001295444"/>
    </source>
</evidence>
<feature type="region of interest" description="Disordered" evidence="1">
    <location>
        <begin position="1"/>
        <end position="42"/>
    </location>
</feature>
<dbReference type="AlphaFoldDB" id="A0AAD1T2A4"/>
<accession>A0AAD1T2A4</accession>
<organism evidence="2 3">
    <name type="scientific">Pelobates cultripes</name>
    <name type="common">Western spadefoot toad</name>
    <dbReference type="NCBI Taxonomy" id="61616"/>
    <lineage>
        <taxon>Eukaryota</taxon>
        <taxon>Metazoa</taxon>
        <taxon>Chordata</taxon>
        <taxon>Craniata</taxon>
        <taxon>Vertebrata</taxon>
        <taxon>Euteleostomi</taxon>
        <taxon>Amphibia</taxon>
        <taxon>Batrachia</taxon>
        <taxon>Anura</taxon>
        <taxon>Pelobatoidea</taxon>
        <taxon>Pelobatidae</taxon>
        <taxon>Pelobates</taxon>
    </lineage>
</organism>
<evidence type="ECO:0000256" key="1">
    <source>
        <dbReference type="SAM" id="MobiDB-lite"/>
    </source>
</evidence>
<dbReference type="EMBL" id="OW240919">
    <property type="protein sequence ID" value="CAH2313312.1"/>
    <property type="molecule type" value="Genomic_DNA"/>
</dbReference>
<sequence>MSQHRAKKTTEAKDKSAFFAARTSQHKPADHQCQDGADTDSDADRACTAVKQVDVPLTQNLLQIMLDAAVAKMQTTVTEAINGMRKDLTDLPPRGQYGKPHYGT</sequence>
<reference evidence="2" key="1">
    <citation type="submission" date="2022-03" db="EMBL/GenBank/DDBJ databases">
        <authorList>
            <person name="Alioto T."/>
            <person name="Alioto T."/>
            <person name="Gomez Garrido J."/>
        </authorList>
    </citation>
    <scope>NUCLEOTIDE SEQUENCE</scope>
</reference>
<keyword evidence="3" id="KW-1185">Reference proteome</keyword>
<gene>
    <name evidence="2" type="ORF">PECUL_23A017241</name>
</gene>
<protein>
    <submittedName>
        <fullName evidence="2">Uncharacterized protein</fullName>
    </submittedName>
</protein>
<evidence type="ECO:0000313" key="2">
    <source>
        <dbReference type="EMBL" id="CAH2313312.1"/>
    </source>
</evidence>
<dbReference type="Proteomes" id="UP001295444">
    <property type="component" value="Chromosome 08"/>
</dbReference>
<name>A0AAD1T2A4_PELCU</name>